<keyword evidence="2" id="KW-0328">Glycosyltransferase</keyword>
<evidence type="ECO:0000313" key="10">
    <source>
        <dbReference type="EMBL" id="AKJ38908.1"/>
    </source>
</evidence>
<dbReference type="AlphaFoldDB" id="A0A0G3CG69"/>
<dbReference type="GO" id="GO:0005886">
    <property type="term" value="C:plasma membrane"/>
    <property type="evidence" value="ECO:0007669"/>
    <property type="project" value="TreeGrafter"/>
</dbReference>
<dbReference type="Gene3D" id="3.90.550.10">
    <property type="entry name" value="Spore Coat Polysaccharide Biosynthesis Protein SpsA, Chain A"/>
    <property type="match status" value="1"/>
</dbReference>
<dbReference type="PATRIC" id="fig|796385.3.peg.2341"/>
<evidence type="ECO:0000256" key="8">
    <source>
        <dbReference type="SAM" id="Phobius"/>
    </source>
</evidence>
<dbReference type="PANTHER" id="PTHR48090">
    <property type="entry name" value="UNDECAPRENYL-PHOSPHATE 4-DEOXY-4-FORMAMIDO-L-ARABINOSE TRANSFERASE-RELATED"/>
    <property type="match status" value="1"/>
</dbReference>
<keyword evidence="6 8" id="KW-1133">Transmembrane helix</keyword>
<evidence type="ECO:0000256" key="2">
    <source>
        <dbReference type="ARBA" id="ARBA00022676"/>
    </source>
</evidence>
<evidence type="ECO:0000256" key="4">
    <source>
        <dbReference type="ARBA" id="ARBA00022692"/>
    </source>
</evidence>
<dbReference type="InterPro" id="IPR001173">
    <property type="entry name" value="Glyco_trans_2-like"/>
</dbReference>
<dbReference type="Proteomes" id="UP000035331">
    <property type="component" value="Chromosome"/>
</dbReference>
<reference evidence="11" key="1">
    <citation type="submission" date="2014-06" db="EMBL/GenBank/DDBJ databases">
        <title>The complete genome sequence of Methanosarcina barkeri CM1.</title>
        <authorList>
            <consortium name="Pastoral Greenhouse Gas Research Consortium"/>
            <person name="Lambie S.C."/>
            <person name="Leahy S.C."/>
            <person name="Kelly W.J."/>
            <person name="Li D."/>
            <person name="Reilly K."/>
            <person name="Attwood G.T."/>
            <person name="Altermann E."/>
        </authorList>
    </citation>
    <scope>NUCLEOTIDE SEQUENCE [LARGE SCALE GENOMIC DNA]</scope>
    <source>
        <strain evidence="11">CM1</strain>
    </source>
</reference>
<gene>
    <name evidence="10" type="ORF">MCM1_1884</name>
</gene>
<dbReference type="GO" id="GO:0099621">
    <property type="term" value="F:undecaprenyl-phosphate 4-deoxy-4-formamido-L-arabinose transferase activity"/>
    <property type="evidence" value="ECO:0007669"/>
    <property type="project" value="TreeGrafter"/>
</dbReference>
<feature type="transmembrane region" description="Helical" evidence="8">
    <location>
        <begin position="286"/>
        <end position="309"/>
    </location>
</feature>
<dbReference type="EMBL" id="CP008746">
    <property type="protein sequence ID" value="AKJ38908.1"/>
    <property type="molecule type" value="Genomic_DNA"/>
</dbReference>
<evidence type="ECO:0000259" key="9">
    <source>
        <dbReference type="Pfam" id="PF00535"/>
    </source>
</evidence>
<keyword evidence="7 8" id="KW-0472">Membrane</keyword>
<keyword evidence="5" id="KW-0448">Lipopolysaccharide biosynthesis</keyword>
<sequence>MNIYINLKYIHLKKSIQKSKDYTAEAVGRSILYSPYSGVFSRVYRSFQRICMSSKPNLSIIIPVHNEEENILELYEKLYNTLSLPHLIVNTYEIIFIDDGSTDSTFEEIKKIKNSTVKVVRFQRNYGKAAALSCGFKRSKGDIVITLDGDLQDDPKEIPRFIEKLKKYDMVSGWKNKRQDPISKTLPSKVFNWLTRSITGVKIHDFNCGYKAYNSYVVKNINVYGELHRYIPALVYWKGYTVGEIEVEHHPRIHGDSKYGVERLLKGFLDLITVTFLMIYKKRPLHVFGGIGILLGLSGVIMSIYLMVLWATGLKIGDRPLLMLGILLTVTGAQFISLGLIGELITNLRNNDDYIIKYDSYEMENGR</sequence>
<evidence type="ECO:0000256" key="6">
    <source>
        <dbReference type="ARBA" id="ARBA00022989"/>
    </source>
</evidence>
<keyword evidence="4 8" id="KW-0812">Transmembrane</keyword>
<accession>A0A0G3CG69</accession>
<protein>
    <submittedName>
        <fullName evidence="10">Glycosyl transferase GT2 family</fullName>
    </submittedName>
</protein>
<dbReference type="InterPro" id="IPR029044">
    <property type="entry name" value="Nucleotide-diphossugar_trans"/>
</dbReference>
<evidence type="ECO:0000256" key="1">
    <source>
        <dbReference type="ARBA" id="ARBA00022475"/>
    </source>
</evidence>
<dbReference type="SUPFAM" id="SSF53448">
    <property type="entry name" value="Nucleotide-diphospho-sugar transferases"/>
    <property type="match status" value="1"/>
</dbReference>
<organism evidence="10 11">
    <name type="scientific">Methanosarcina barkeri CM1</name>
    <dbReference type="NCBI Taxonomy" id="796385"/>
    <lineage>
        <taxon>Archaea</taxon>
        <taxon>Methanobacteriati</taxon>
        <taxon>Methanobacteriota</taxon>
        <taxon>Stenosarchaea group</taxon>
        <taxon>Methanomicrobia</taxon>
        <taxon>Methanosarcinales</taxon>
        <taxon>Methanosarcinaceae</taxon>
        <taxon>Methanosarcina</taxon>
    </lineage>
</organism>
<feature type="transmembrane region" description="Helical" evidence="8">
    <location>
        <begin position="321"/>
        <end position="341"/>
    </location>
</feature>
<proteinExistence type="predicted"/>
<evidence type="ECO:0000256" key="5">
    <source>
        <dbReference type="ARBA" id="ARBA00022985"/>
    </source>
</evidence>
<keyword evidence="3 10" id="KW-0808">Transferase</keyword>
<feature type="domain" description="Glycosyltransferase 2-like" evidence="9">
    <location>
        <begin position="59"/>
        <end position="214"/>
    </location>
</feature>
<evidence type="ECO:0000313" key="11">
    <source>
        <dbReference type="Proteomes" id="UP000035331"/>
    </source>
</evidence>
<reference evidence="10 11" key="2">
    <citation type="journal article" date="2015" name="Stand. Genomic Sci.">
        <title>The complete genome sequence of the rumen methanogen Methanosarcina barkeri CM1.</title>
        <authorList>
            <person name="Lambie S.C."/>
            <person name="Kelly W.J."/>
            <person name="Leahy S.C."/>
            <person name="Li D."/>
            <person name="Reilly K."/>
            <person name="McAllister T.A."/>
            <person name="Valle E.R."/>
            <person name="Attwood G.T."/>
            <person name="Altermann E."/>
        </authorList>
    </citation>
    <scope>NUCLEOTIDE SEQUENCE [LARGE SCALE GENOMIC DNA]</scope>
    <source>
        <strain evidence="10 11">CM1</strain>
    </source>
</reference>
<keyword evidence="1" id="KW-1003">Cell membrane</keyword>
<evidence type="ECO:0000256" key="3">
    <source>
        <dbReference type="ARBA" id="ARBA00022679"/>
    </source>
</evidence>
<name>A0A0G3CG69_METBA</name>
<dbReference type="CDD" id="cd04187">
    <property type="entry name" value="DPM1_like_bac"/>
    <property type="match status" value="1"/>
</dbReference>
<dbReference type="Pfam" id="PF00535">
    <property type="entry name" value="Glycos_transf_2"/>
    <property type="match status" value="1"/>
</dbReference>
<dbReference type="PANTHER" id="PTHR48090:SF3">
    <property type="entry name" value="UNDECAPRENYL-PHOSPHATE 4-DEOXY-4-FORMAMIDO-L-ARABINOSE TRANSFERASE"/>
    <property type="match status" value="1"/>
</dbReference>
<dbReference type="InterPro" id="IPR050256">
    <property type="entry name" value="Glycosyltransferase_2"/>
</dbReference>
<evidence type="ECO:0000256" key="7">
    <source>
        <dbReference type="ARBA" id="ARBA00023136"/>
    </source>
</evidence>